<accession>A0A8J4UZ22</accession>
<dbReference type="Proteomes" id="UP000695562">
    <property type="component" value="Unassembled WGS sequence"/>
</dbReference>
<dbReference type="InterPro" id="IPR000306">
    <property type="entry name" value="Znf_FYVE"/>
</dbReference>
<dbReference type="InterPro" id="IPR013094">
    <property type="entry name" value="AB_hydrolase_3"/>
</dbReference>
<dbReference type="SUPFAM" id="SSF53474">
    <property type="entry name" value="alpha/beta-Hydrolases"/>
    <property type="match status" value="1"/>
</dbReference>
<sequence length="529" mass="58119">MEEEEYNPFMRSDNLPAKSEEPTATTTTTTSSNNSYPTTSDDNSNTTNTVEQSPLSLNTDTTTTTTTTASSQPAKPAVAKKKKQASAATAPAVQDPPVIKKPEWVPDSFSNSCEMCQTPFTFFNRRHHCRRCGHLFCAECCSLNVSLPQEFGYTERVKVCSKCFTVTLNDRAREETTVTINIGGVSKETKVVSGIHKVLLWKMGAHEDGDFDRTVIDSLENYPSNAIPVSRVQDLSIDSSDLDVQGCKGFRVRIYNPALELNEKPGIFPILMWFHTGGFVSKSIETPSVDGLCRLLSNQARCVVVSVDYRLAPENQFPCATLDCFAATCWAVKKAATFDGDPSRVVVAGDSVGGNLAAAVALMARDKETPNLLGQVLIYPILDLKRNEDKYYTRIVHNDGYLMPMSYFKWFSSKYCKETDVENPYASPIRAAATSKSLTGLPPTLVLTAGQDPFCDEGELYVKKLRSAGVKTNHTRYTNSPHGFFAVGLDESNEAVMEVSIALKYMFRRQFTSSPSISSTSSSLSSSTS</sequence>
<evidence type="ECO:0000256" key="5">
    <source>
        <dbReference type="PROSITE-ProRule" id="PRU00091"/>
    </source>
</evidence>
<dbReference type="Gene3D" id="3.30.40.10">
    <property type="entry name" value="Zinc/RING finger domain, C3HC4 (zinc finger)"/>
    <property type="match status" value="1"/>
</dbReference>
<name>A0A8J4UZ22_9MYCE</name>
<feature type="domain" description="FYVE-type" evidence="7">
    <location>
        <begin position="107"/>
        <end position="164"/>
    </location>
</feature>
<keyword evidence="3" id="KW-0378">Hydrolase</keyword>
<dbReference type="GO" id="GO:0016787">
    <property type="term" value="F:hydrolase activity"/>
    <property type="evidence" value="ECO:0007669"/>
    <property type="project" value="UniProtKB-KW"/>
</dbReference>
<dbReference type="EMBL" id="AJWJ01000174">
    <property type="protein sequence ID" value="KAF2073935.1"/>
    <property type="molecule type" value="Genomic_DNA"/>
</dbReference>
<dbReference type="GO" id="GO:0008270">
    <property type="term" value="F:zinc ion binding"/>
    <property type="evidence" value="ECO:0007669"/>
    <property type="project" value="UniProtKB-KW"/>
</dbReference>
<evidence type="ECO:0000313" key="9">
    <source>
        <dbReference type="Proteomes" id="UP000695562"/>
    </source>
</evidence>
<dbReference type="PANTHER" id="PTHR48081:SF8">
    <property type="entry name" value="ALPHA_BETA HYDROLASE FOLD-3 DOMAIN-CONTAINING PROTEIN-RELATED"/>
    <property type="match status" value="1"/>
</dbReference>
<dbReference type="InterPro" id="IPR017455">
    <property type="entry name" value="Znf_FYVE-rel"/>
</dbReference>
<evidence type="ECO:0000256" key="2">
    <source>
        <dbReference type="ARBA" id="ARBA00022771"/>
    </source>
</evidence>
<keyword evidence="4" id="KW-0862">Zinc</keyword>
<feature type="compositionally biased region" description="Low complexity" evidence="6">
    <location>
        <begin position="23"/>
        <end position="49"/>
    </location>
</feature>
<proteinExistence type="predicted"/>
<dbReference type="OrthoDB" id="14627at2759"/>
<reference evidence="8" key="1">
    <citation type="submission" date="2020-01" db="EMBL/GenBank/DDBJ databases">
        <title>Development of genomics and gene disruption for Polysphondylium violaceum indicates a role for the polyketide synthase stlB in stalk morphogenesis.</title>
        <authorList>
            <person name="Narita B."/>
            <person name="Kawabe Y."/>
            <person name="Kin K."/>
            <person name="Saito T."/>
            <person name="Gibbs R."/>
            <person name="Kuspa A."/>
            <person name="Muzny D."/>
            <person name="Queller D."/>
            <person name="Richards S."/>
            <person name="Strassman J."/>
            <person name="Sucgang R."/>
            <person name="Worley K."/>
            <person name="Schaap P."/>
        </authorList>
    </citation>
    <scope>NUCLEOTIDE SEQUENCE</scope>
    <source>
        <strain evidence="8">QSvi11</strain>
    </source>
</reference>
<dbReference type="Gene3D" id="3.40.50.1820">
    <property type="entry name" value="alpha/beta hydrolase"/>
    <property type="match status" value="1"/>
</dbReference>
<dbReference type="InterPro" id="IPR029058">
    <property type="entry name" value="AB_hydrolase_fold"/>
</dbReference>
<feature type="compositionally biased region" description="Low complexity" evidence="6">
    <location>
        <begin position="59"/>
        <end position="77"/>
    </location>
</feature>
<evidence type="ECO:0000256" key="6">
    <source>
        <dbReference type="SAM" id="MobiDB-lite"/>
    </source>
</evidence>
<evidence type="ECO:0000313" key="8">
    <source>
        <dbReference type="EMBL" id="KAF2073935.1"/>
    </source>
</evidence>
<evidence type="ECO:0000259" key="7">
    <source>
        <dbReference type="PROSITE" id="PS50178"/>
    </source>
</evidence>
<dbReference type="Pfam" id="PF01363">
    <property type="entry name" value="FYVE"/>
    <property type="match status" value="1"/>
</dbReference>
<dbReference type="PROSITE" id="PS50178">
    <property type="entry name" value="ZF_FYVE"/>
    <property type="match status" value="1"/>
</dbReference>
<gene>
    <name evidence="8" type="ORF">CYY_004759</name>
</gene>
<organism evidence="8 9">
    <name type="scientific">Polysphondylium violaceum</name>
    <dbReference type="NCBI Taxonomy" id="133409"/>
    <lineage>
        <taxon>Eukaryota</taxon>
        <taxon>Amoebozoa</taxon>
        <taxon>Evosea</taxon>
        <taxon>Eumycetozoa</taxon>
        <taxon>Dictyostelia</taxon>
        <taxon>Dictyosteliales</taxon>
        <taxon>Dictyosteliaceae</taxon>
        <taxon>Polysphondylium</taxon>
    </lineage>
</organism>
<keyword evidence="1" id="KW-0479">Metal-binding</keyword>
<dbReference type="PANTHER" id="PTHR48081">
    <property type="entry name" value="AB HYDROLASE SUPERFAMILY PROTEIN C4A8.06C"/>
    <property type="match status" value="1"/>
</dbReference>
<feature type="region of interest" description="Disordered" evidence="6">
    <location>
        <begin position="1"/>
        <end position="93"/>
    </location>
</feature>
<keyword evidence="2 5" id="KW-0863">Zinc-finger</keyword>
<comment type="caution">
    <text evidence="8">The sequence shown here is derived from an EMBL/GenBank/DDBJ whole genome shotgun (WGS) entry which is preliminary data.</text>
</comment>
<dbReference type="InterPro" id="IPR011011">
    <property type="entry name" value="Znf_FYVE_PHD"/>
</dbReference>
<keyword evidence="9" id="KW-1185">Reference proteome</keyword>
<dbReference type="AlphaFoldDB" id="A0A8J4UZ22"/>
<evidence type="ECO:0000256" key="1">
    <source>
        <dbReference type="ARBA" id="ARBA00022723"/>
    </source>
</evidence>
<evidence type="ECO:0000256" key="4">
    <source>
        <dbReference type="ARBA" id="ARBA00022833"/>
    </source>
</evidence>
<dbReference type="SMART" id="SM00064">
    <property type="entry name" value="FYVE"/>
    <property type="match status" value="1"/>
</dbReference>
<dbReference type="InterPro" id="IPR013083">
    <property type="entry name" value="Znf_RING/FYVE/PHD"/>
</dbReference>
<dbReference type="SUPFAM" id="SSF57903">
    <property type="entry name" value="FYVE/PHD zinc finger"/>
    <property type="match status" value="1"/>
</dbReference>
<protein>
    <recommendedName>
        <fullName evidence="7">FYVE-type domain-containing protein</fullName>
    </recommendedName>
</protein>
<dbReference type="InterPro" id="IPR050300">
    <property type="entry name" value="GDXG_lipolytic_enzyme"/>
</dbReference>
<dbReference type="Pfam" id="PF07859">
    <property type="entry name" value="Abhydrolase_3"/>
    <property type="match status" value="1"/>
</dbReference>
<evidence type="ECO:0000256" key="3">
    <source>
        <dbReference type="ARBA" id="ARBA00022801"/>
    </source>
</evidence>